<dbReference type="EMBL" id="LT934122">
    <property type="protein sequence ID" value="VAI57830.1"/>
    <property type="molecule type" value="Genomic_DNA"/>
</dbReference>
<dbReference type="Gramene" id="TRITD6Bv1G113070.1">
    <property type="protein sequence ID" value="TRITD6Bv1G113070.1"/>
    <property type="gene ID" value="TRITD6Bv1G113070"/>
</dbReference>
<keyword evidence="3" id="KW-1185">Reference proteome</keyword>
<evidence type="ECO:0000313" key="2">
    <source>
        <dbReference type="EMBL" id="VAI57830.1"/>
    </source>
</evidence>
<sequence>MACSSSTTPTCCTSSSPSSRNGDPTPLERLLLRSPSPTPAADLLQLRRPSLQHLLDINNGASSSWWCSAPGGWLTFRQGHHGSSPRPGPSLSIFVPAALLRLQHLRPRIEDHHDP</sequence>
<dbReference type="AlphaFoldDB" id="A0A9R0YNV5"/>
<feature type="compositionally biased region" description="Low complexity" evidence="1">
    <location>
        <begin position="1"/>
        <end position="35"/>
    </location>
</feature>
<protein>
    <submittedName>
        <fullName evidence="2">Uncharacterized protein</fullName>
    </submittedName>
</protein>
<evidence type="ECO:0000256" key="1">
    <source>
        <dbReference type="SAM" id="MobiDB-lite"/>
    </source>
</evidence>
<dbReference type="Proteomes" id="UP000324705">
    <property type="component" value="Chromosome 6B"/>
</dbReference>
<name>A0A9R0YNV5_TRITD</name>
<evidence type="ECO:0000313" key="3">
    <source>
        <dbReference type="Proteomes" id="UP000324705"/>
    </source>
</evidence>
<gene>
    <name evidence="2" type="ORF">TRITD_6Bv1G113070</name>
</gene>
<organism evidence="2 3">
    <name type="scientific">Triticum turgidum subsp. durum</name>
    <name type="common">Durum wheat</name>
    <name type="synonym">Triticum durum</name>
    <dbReference type="NCBI Taxonomy" id="4567"/>
    <lineage>
        <taxon>Eukaryota</taxon>
        <taxon>Viridiplantae</taxon>
        <taxon>Streptophyta</taxon>
        <taxon>Embryophyta</taxon>
        <taxon>Tracheophyta</taxon>
        <taxon>Spermatophyta</taxon>
        <taxon>Magnoliopsida</taxon>
        <taxon>Liliopsida</taxon>
        <taxon>Poales</taxon>
        <taxon>Poaceae</taxon>
        <taxon>BOP clade</taxon>
        <taxon>Pooideae</taxon>
        <taxon>Triticodae</taxon>
        <taxon>Triticeae</taxon>
        <taxon>Triticinae</taxon>
        <taxon>Triticum</taxon>
    </lineage>
</organism>
<reference evidence="2 3" key="1">
    <citation type="submission" date="2017-09" db="EMBL/GenBank/DDBJ databases">
        <authorList>
            <consortium name="International Durum Wheat Genome Sequencing Consortium (IDWGSC)"/>
            <person name="Milanesi L."/>
        </authorList>
    </citation>
    <scope>NUCLEOTIDE SEQUENCE [LARGE SCALE GENOMIC DNA]</scope>
    <source>
        <strain evidence="3">cv. Svevo</strain>
    </source>
</reference>
<feature type="region of interest" description="Disordered" evidence="1">
    <location>
        <begin position="1"/>
        <end position="41"/>
    </location>
</feature>
<accession>A0A9R0YNV5</accession>
<proteinExistence type="predicted"/>